<dbReference type="Pfam" id="PF25087">
    <property type="entry name" value="GMPPB_C"/>
    <property type="match status" value="1"/>
</dbReference>
<evidence type="ECO:0000256" key="5">
    <source>
        <dbReference type="ARBA" id="ARBA00022679"/>
    </source>
</evidence>
<feature type="binding site" evidence="18">
    <location>
        <position position="114"/>
    </location>
    <ligand>
        <name>Mg(2+)</name>
        <dbReference type="ChEBI" id="CHEBI:18420"/>
    </ligand>
</feature>
<evidence type="ECO:0000256" key="8">
    <source>
        <dbReference type="ARBA" id="ARBA00022737"/>
    </source>
</evidence>
<feature type="domain" description="Mannose-1-phosphate guanyltransferase C-terminal" evidence="20">
    <location>
        <begin position="269"/>
        <end position="356"/>
    </location>
</feature>
<evidence type="ECO:0000256" key="9">
    <source>
        <dbReference type="ARBA" id="ARBA00022842"/>
    </source>
</evidence>
<dbReference type="GO" id="GO:0009245">
    <property type="term" value="P:lipid A biosynthetic process"/>
    <property type="evidence" value="ECO:0007669"/>
    <property type="project" value="UniProtKB-UniRule"/>
</dbReference>
<feature type="active site" description="Proton acceptor" evidence="18">
    <location>
        <position position="340"/>
    </location>
</feature>
<comment type="caution">
    <text evidence="21">The sequence shown here is derived from an EMBL/GenBank/DDBJ whole genome shotgun (WGS) entry which is preliminary data.</text>
</comment>
<dbReference type="HAMAP" id="MF_01631">
    <property type="entry name" value="GlmU"/>
    <property type="match status" value="1"/>
</dbReference>
<keyword evidence="11 18" id="KW-0573">Peptidoglycan synthesis</keyword>
<dbReference type="EC" id="2.7.7.23" evidence="18"/>
<comment type="subcellular location">
    <subcellularLocation>
        <location evidence="1 18">Cytoplasm</location>
    </subcellularLocation>
</comment>
<dbReference type="EC" id="2.3.1.157" evidence="18"/>
<keyword evidence="4 18" id="KW-0963">Cytoplasm</keyword>
<feature type="binding site" evidence="18">
    <location>
        <position position="238"/>
    </location>
    <ligand>
        <name>UDP-N-acetyl-alpha-D-glucosamine</name>
        <dbReference type="ChEBI" id="CHEBI:57705"/>
    </ligand>
</feature>
<keyword evidence="5 18" id="KW-0808">Transferase</keyword>
<dbReference type="GO" id="GO:0008360">
    <property type="term" value="P:regulation of cell shape"/>
    <property type="evidence" value="ECO:0007669"/>
    <property type="project" value="UniProtKB-KW"/>
</dbReference>
<dbReference type="SUPFAM" id="SSF51161">
    <property type="entry name" value="Trimeric LpxA-like enzymes"/>
    <property type="match status" value="1"/>
</dbReference>
<dbReference type="EMBL" id="PCVY01000013">
    <property type="protein sequence ID" value="PIQ87366.1"/>
    <property type="molecule type" value="Genomic_DNA"/>
</dbReference>
<keyword evidence="9 18" id="KW-0460">Magnesium</keyword>
<comment type="function">
    <text evidence="17 18">Catalyzes the last two sequential reactions in the de novo biosynthetic pathway for UDP-N-acetylglucosamine (UDP-GlcNAc). The C-terminal domain catalyzes the transfer of acetyl group from acetyl coenzyme A to glucosamine-1-phosphate (GlcN-1-P) to produce N-acetylglucosamine-1-phosphate (GlcNAc-1-P), which is converted into UDP-GlcNAc by the transfer of uridine 5-monophosphate (from uridine 5-triphosphate), a reaction catalyzed by the N-terminal domain.</text>
</comment>
<dbReference type="UniPathway" id="UPA00113">
    <property type="reaction ID" value="UER00532"/>
</dbReference>
<keyword evidence="6 18" id="KW-0548">Nucleotidyltransferase</keyword>
<gene>
    <name evidence="18 21" type="primary">glmU</name>
    <name evidence="21" type="ORF">COV74_00980</name>
</gene>
<feature type="region of interest" description="Linker" evidence="18">
    <location>
        <begin position="241"/>
        <end position="261"/>
    </location>
</feature>
<evidence type="ECO:0000256" key="14">
    <source>
        <dbReference type="ARBA" id="ARBA00023316"/>
    </source>
</evidence>
<protein>
    <recommendedName>
        <fullName evidence="18">Bifunctional protein GlmU</fullName>
    </recommendedName>
    <domain>
        <recommendedName>
            <fullName evidence="18">UDP-N-acetylglucosamine pyrophosphorylase</fullName>
            <ecNumber evidence="18">2.7.7.23</ecNumber>
        </recommendedName>
        <alternativeName>
            <fullName evidence="18">N-acetylglucosamine-1-phosphate uridyltransferase</fullName>
        </alternativeName>
    </domain>
    <domain>
        <recommendedName>
            <fullName evidence="18">Glucosamine-1-phosphate N-acetyltransferase</fullName>
            <ecNumber evidence="18">2.3.1.157</ecNumber>
        </recommendedName>
    </domain>
</protein>
<dbReference type="InterPro" id="IPR011004">
    <property type="entry name" value="Trimer_LpxA-like_sf"/>
</dbReference>
<evidence type="ECO:0000256" key="17">
    <source>
        <dbReference type="ARBA" id="ARBA00049628"/>
    </source>
</evidence>
<dbReference type="AlphaFoldDB" id="A0A2H0LSM8"/>
<organism evidence="21 22">
    <name type="scientific">Candidatus Abzuiibacterium crystallinum</name>
    <dbReference type="NCBI Taxonomy" id="1974748"/>
    <lineage>
        <taxon>Bacteria</taxon>
        <taxon>Pseudomonadati</taxon>
        <taxon>Candidatus Omnitrophota</taxon>
        <taxon>Candidatus Abzuiibacterium</taxon>
    </lineage>
</organism>
<evidence type="ECO:0000259" key="20">
    <source>
        <dbReference type="Pfam" id="PF25087"/>
    </source>
</evidence>
<dbReference type="GO" id="GO:0006048">
    <property type="term" value="P:UDP-N-acetylglucosamine biosynthetic process"/>
    <property type="evidence" value="ECO:0007669"/>
    <property type="project" value="UniProtKB-UniPathway"/>
</dbReference>
<dbReference type="GO" id="GO:0003977">
    <property type="term" value="F:UDP-N-acetylglucosamine diphosphorylase activity"/>
    <property type="evidence" value="ECO:0007669"/>
    <property type="project" value="UniProtKB-UniRule"/>
</dbReference>
<feature type="binding site" evidence="18">
    <location>
        <position position="400"/>
    </location>
    <ligand>
        <name>acetyl-CoA</name>
        <dbReference type="ChEBI" id="CHEBI:57288"/>
    </ligand>
</feature>
<name>A0A2H0LSM8_9BACT</name>
<dbReference type="InterPro" id="IPR025877">
    <property type="entry name" value="MobA-like_NTP_Trfase"/>
</dbReference>
<dbReference type="InterPro" id="IPR029044">
    <property type="entry name" value="Nucleotide-diphossugar_trans"/>
</dbReference>
<comment type="catalytic activity">
    <reaction evidence="16 18">
        <text>N-acetyl-alpha-D-glucosamine 1-phosphate + UTP + H(+) = UDP-N-acetyl-alpha-D-glucosamine + diphosphate</text>
        <dbReference type="Rhea" id="RHEA:13509"/>
        <dbReference type="ChEBI" id="CHEBI:15378"/>
        <dbReference type="ChEBI" id="CHEBI:33019"/>
        <dbReference type="ChEBI" id="CHEBI:46398"/>
        <dbReference type="ChEBI" id="CHEBI:57705"/>
        <dbReference type="ChEBI" id="CHEBI:57776"/>
        <dbReference type="EC" id="2.7.7.23"/>
    </reaction>
</comment>
<evidence type="ECO:0000256" key="3">
    <source>
        <dbReference type="ARBA" id="ARBA00007947"/>
    </source>
</evidence>
<comment type="cofactor">
    <cofactor evidence="18">
        <name>Mg(2+)</name>
        <dbReference type="ChEBI" id="CHEBI:18420"/>
    </cofactor>
    <text evidence="18">Binds 1 Mg(2+) ion per subunit.</text>
</comment>
<feature type="binding site" evidence="18">
    <location>
        <position position="310"/>
    </location>
    <ligand>
        <name>UDP-N-acetyl-alpha-D-glucosamine</name>
        <dbReference type="ChEBI" id="CHEBI:57705"/>
    </ligand>
</feature>
<dbReference type="PANTHER" id="PTHR43584">
    <property type="entry name" value="NUCLEOTIDYL TRANSFERASE"/>
    <property type="match status" value="1"/>
</dbReference>
<feature type="binding site" evidence="18">
    <location>
        <position position="343"/>
    </location>
    <ligand>
        <name>UDP-N-acetyl-alpha-D-glucosamine</name>
        <dbReference type="ChEBI" id="CHEBI:57705"/>
    </ligand>
</feature>
<comment type="similarity">
    <text evidence="3 18">In the N-terminal section; belongs to the N-acetylglucosamine-1-phosphate uridyltransferase family.</text>
</comment>
<feature type="binding site" evidence="18">
    <location>
        <position position="357"/>
    </location>
    <ligand>
        <name>acetyl-CoA</name>
        <dbReference type="ChEBI" id="CHEBI:57288"/>
    </ligand>
</feature>
<dbReference type="GO" id="GO:0009252">
    <property type="term" value="P:peptidoglycan biosynthetic process"/>
    <property type="evidence" value="ECO:0007669"/>
    <property type="project" value="UniProtKB-UniRule"/>
</dbReference>
<dbReference type="GO" id="GO:0071555">
    <property type="term" value="P:cell wall organization"/>
    <property type="evidence" value="ECO:0007669"/>
    <property type="project" value="UniProtKB-KW"/>
</dbReference>
<feature type="binding site" evidence="18">
    <location>
        <position position="84"/>
    </location>
    <ligand>
        <name>UDP-N-acetyl-alpha-D-glucosamine</name>
        <dbReference type="ChEBI" id="CHEBI:57705"/>
    </ligand>
</feature>
<keyword evidence="10 18" id="KW-0133">Cell shape</keyword>
<dbReference type="Gene3D" id="2.160.10.10">
    <property type="entry name" value="Hexapeptide repeat proteins"/>
    <property type="match status" value="1"/>
</dbReference>
<dbReference type="InterPro" id="IPR050065">
    <property type="entry name" value="GlmU-like"/>
</dbReference>
<evidence type="ECO:0000256" key="7">
    <source>
        <dbReference type="ARBA" id="ARBA00022723"/>
    </source>
</evidence>
<dbReference type="Proteomes" id="UP000230859">
    <property type="component" value="Unassembled WGS sequence"/>
</dbReference>
<dbReference type="InterPro" id="IPR001451">
    <property type="entry name" value="Hexapep"/>
</dbReference>
<comment type="pathway">
    <text evidence="18">Bacterial outer membrane biogenesis; LPS lipid A biosynthesis.</text>
</comment>
<feature type="binding site" evidence="18">
    <location>
        <begin position="363"/>
        <end position="364"/>
    </location>
    <ligand>
        <name>acetyl-CoA</name>
        <dbReference type="ChEBI" id="CHEBI:57288"/>
    </ligand>
</feature>
<keyword evidence="12 18" id="KW-0511">Multifunctional enzyme</keyword>
<feature type="binding site" evidence="18">
    <location>
        <position position="354"/>
    </location>
    <ligand>
        <name>UDP-N-acetyl-alpha-D-glucosamine</name>
        <dbReference type="ChEBI" id="CHEBI:57705"/>
    </ligand>
</feature>
<feature type="region of interest" description="N-acetyltransferase" evidence="18">
    <location>
        <begin position="262"/>
        <end position="431"/>
    </location>
</feature>
<keyword evidence="13 18" id="KW-0012">Acyltransferase</keyword>
<feature type="domain" description="MobA-like NTP transferase" evidence="19">
    <location>
        <begin position="16"/>
        <end position="149"/>
    </location>
</feature>
<dbReference type="UniPathway" id="UPA00973"/>
<evidence type="ECO:0000256" key="16">
    <source>
        <dbReference type="ARBA" id="ARBA00048493"/>
    </source>
</evidence>
<dbReference type="GO" id="GO:0000902">
    <property type="term" value="P:cell morphogenesis"/>
    <property type="evidence" value="ECO:0007669"/>
    <property type="project" value="UniProtKB-UniRule"/>
</dbReference>
<dbReference type="GO" id="GO:0000287">
    <property type="term" value="F:magnesium ion binding"/>
    <property type="evidence" value="ECO:0007669"/>
    <property type="project" value="UniProtKB-UniRule"/>
</dbReference>
<comment type="caution">
    <text evidence="18">Lacks conserved residue(s) required for the propagation of feature annotation.</text>
</comment>
<comment type="catalytic activity">
    <reaction evidence="15 18">
        <text>alpha-D-glucosamine 1-phosphate + acetyl-CoA = N-acetyl-alpha-D-glucosamine 1-phosphate + CoA + H(+)</text>
        <dbReference type="Rhea" id="RHEA:13725"/>
        <dbReference type="ChEBI" id="CHEBI:15378"/>
        <dbReference type="ChEBI" id="CHEBI:57287"/>
        <dbReference type="ChEBI" id="CHEBI:57288"/>
        <dbReference type="ChEBI" id="CHEBI:57776"/>
        <dbReference type="ChEBI" id="CHEBI:58516"/>
        <dbReference type="EC" id="2.3.1.157"/>
    </reaction>
</comment>
<accession>A0A2H0LSM8</accession>
<evidence type="ECO:0000256" key="4">
    <source>
        <dbReference type="ARBA" id="ARBA00022490"/>
    </source>
</evidence>
<feature type="binding site" evidence="18">
    <location>
        <begin position="89"/>
        <end position="90"/>
    </location>
    <ligand>
        <name>UDP-N-acetyl-alpha-D-glucosamine</name>
        <dbReference type="ChEBI" id="CHEBI:57705"/>
    </ligand>
</feature>
<evidence type="ECO:0000259" key="19">
    <source>
        <dbReference type="Pfam" id="PF12804"/>
    </source>
</evidence>
<keyword evidence="14 18" id="KW-0961">Cell wall biogenesis/degradation</keyword>
<comment type="subunit">
    <text evidence="18">Homotrimer.</text>
</comment>
<dbReference type="InterPro" id="IPR005882">
    <property type="entry name" value="Bifunctional_GlmU"/>
</dbReference>
<feature type="binding site" evidence="18">
    <location>
        <begin position="19"/>
        <end position="22"/>
    </location>
    <ligand>
        <name>UDP-N-acetyl-alpha-D-glucosamine</name>
        <dbReference type="ChEBI" id="CHEBI:57705"/>
    </ligand>
</feature>
<dbReference type="Pfam" id="PF12804">
    <property type="entry name" value="NTP_transf_3"/>
    <property type="match status" value="1"/>
</dbReference>
<proteinExistence type="inferred from homology"/>
<comment type="pathway">
    <text evidence="18">Nucleotide-sugar biosynthesis; UDP-N-acetyl-alpha-D-glucosamine biosynthesis; N-acetyl-alpha-D-glucosamine 1-phosphate from alpha-D-glucosamine 6-phosphate (route II): step 2/2.</text>
</comment>
<evidence type="ECO:0000256" key="18">
    <source>
        <dbReference type="HAMAP-Rule" id="MF_01631"/>
    </source>
</evidence>
<evidence type="ECO:0000256" key="12">
    <source>
        <dbReference type="ARBA" id="ARBA00023268"/>
    </source>
</evidence>
<keyword evidence="8 18" id="KW-0677">Repeat</keyword>
<comment type="pathway">
    <text evidence="18">Nucleotide-sugar biosynthesis; UDP-N-acetyl-alpha-D-glucosamine biosynthesis; UDP-N-acetyl-alpha-D-glucosamine from N-acetyl-alpha-D-glucosamine 1-phosphate: step 1/1.</text>
</comment>
<feature type="binding site" evidence="18">
    <location>
        <position position="165"/>
    </location>
    <ligand>
        <name>UDP-N-acetyl-alpha-D-glucosamine</name>
        <dbReference type="ChEBI" id="CHEBI:57705"/>
    </ligand>
</feature>
<dbReference type="SUPFAM" id="SSF53448">
    <property type="entry name" value="Nucleotide-diphospho-sugar transferases"/>
    <property type="match status" value="1"/>
</dbReference>
<evidence type="ECO:0000256" key="15">
    <source>
        <dbReference type="ARBA" id="ARBA00048247"/>
    </source>
</evidence>
<dbReference type="Pfam" id="PF14602">
    <property type="entry name" value="Hexapep_2"/>
    <property type="match status" value="1"/>
</dbReference>
<evidence type="ECO:0000256" key="13">
    <source>
        <dbReference type="ARBA" id="ARBA00023315"/>
    </source>
</evidence>
<comment type="similarity">
    <text evidence="2 18">In the C-terminal section; belongs to the transferase hexapeptide repeat family.</text>
</comment>
<reference evidence="21 22" key="1">
    <citation type="submission" date="2017-09" db="EMBL/GenBank/DDBJ databases">
        <title>Depth-based differentiation of microbial function through sediment-hosted aquifers and enrichment of novel symbionts in the deep terrestrial subsurface.</title>
        <authorList>
            <person name="Probst A.J."/>
            <person name="Ladd B."/>
            <person name="Jarett J.K."/>
            <person name="Geller-Mcgrath D.E."/>
            <person name="Sieber C.M."/>
            <person name="Emerson J.B."/>
            <person name="Anantharaman K."/>
            <person name="Thomas B.C."/>
            <person name="Malmstrom R."/>
            <person name="Stieglmeier M."/>
            <person name="Klingl A."/>
            <person name="Woyke T."/>
            <person name="Ryan C.M."/>
            <person name="Banfield J.F."/>
        </authorList>
    </citation>
    <scope>NUCLEOTIDE SEQUENCE [LARGE SCALE GENOMIC DNA]</scope>
    <source>
        <strain evidence="21">CG11_big_fil_rev_8_21_14_0_20_45_26</strain>
    </source>
</reference>
<dbReference type="GO" id="GO:0019134">
    <property type="term" value="F:glucosamine-1-phosphate N-acetyltransferase activity"/>
    <property type="evidence" value="ECO:0007669"/>
    <property type="project" value="UniProtKB-UniRule"/>
</dbReference>
<dbReference type="PANTHER" id="PTHR43584:SF3">
    <property type="entry name" value="BIFUNCTIONAL PROTEIN GLMU"/>
    <property type="match status" value="1"/>
</dbReference>
<feature type="binding site" evidence="18">
    <location>
        <position position="238"/>
    </location>
    <ligand>
        <name>Mg(2+)</name>
        <dbReference type="ChEBI" id="CHEBI:18420"/>
    </ligand>
</feature>
<feature type="region of interest" description="Pyrophosphorylase" evidence="18">
    <location>
        <begin position="1"/>
        <end position="240"/>
    </location>
</feature>
<feature type="binding site" evidence="18">
    <location>
        <position position="180"/>
    </location>
    <ligand>
        <name>UDP-N-acetyl-alpha-D-glucosamine</name>
        <dbReference type="ChEBI" id="CHEBI:57705"/>
    </ligand>
</feature>
<evidence type="ECO:0000313" key="21">
    <source>
        <dbReference type="EMBL" id="PIQ87366.1"/>
    </source>
</evidence>
<evidence type="ECO:0000256" key="2">
    <source>
        <dbReference type="ARBA" id="ARBA00007707"/>
    </source>
</evidence>
<dbReference type="GO" id="GO:0016020">
    <property type="term" value="C:membrane"/>
    <property type="evidence" value="ECO:0007669"/>
    <property type="project" value="GOC"/>
</dbReference>
<dbReference type="CDD" id="cd02540">
    <property type="entry name" value="GT2_GlmU_N_bac"/>
    <property type="match status" value="1"/>
</dbReference>
<dbReference type="Gene3D" id="3.90.550.10">
    <property type="entry name" value="Spore Coat Polysaccharide Biosynthesis Protein SpsA, Chain A"/>
    <property type="match status" value="1"/>
</dbReference>
<evidence type="ECO:0000256" key="6">
    <source>
        <dbReference type="ARBA" id="ARBA00022695"/>
    </source>
</evidence>
<evidence type="ECO:0000256" key="11">
    <source>
        <dbReference type="ARBA" id="ARBA00022984"/>
    </source>
</evidence>
<evidence type="ECO:0000313" key="22">
    <source>
        <dbReference type="Proteomes" id="UP000230859"/>
    </source>
</evidence>
<dbReference type="InterPro" id="IPR056729">
    <property type="entry name" value="GMPPB_C"/>
</dbReference>
<evidence type="ECO:0000256" key="1">
    <source>
        <dbReference type="ARBA" id="ARBA00004496"/>
    </source>
</evidence>
<keyword evidence="7 18" id="KW-0479">Metal-binding</keyword>
<evidence type="ECO:0000256" key="10">
    <source>
        <dbReference type="ARBA" id="ARBA00022960"/>
    </source>
</evidence>
<feature type="binding site" evidence="18">
    <location>
        <position position="33"/>
    </location>
    <ligand>
        <name>UDP-N-acetyl-alpha-D-glucosamine</name>
        <dbReference type="ChEBI" id="CHEBI:57705"/>
    </ligand>
</feature>
<feature type="binding site" evidence="18">
    <location>
        <position position="151"/>
    </location>
    <ligand>
        <name>UDP-N-acetyl-alpha-D-glucosamine</name>
        <dbReference type="ChEBI" id="CHEBI:57705"/>
    </ligand>
</feature>
<sequence>MAPRAVRSKERLKVLAVVLAAGKGTRMRSSLPKVLHELRGKPLLGYVLDAIRNAGIKRTVVVVGYGEKQVRSFLKTDRLQIVRQWPPKGTGHAVLCAEKYLRHWKGLVLVMPGDAPLVTAESLKAMLKAHQFQKASATVLTAHVKEPHGYGRIIRRAGQVAGIREELDATSAERRIHEINSGIYLFDAEELMSHVRSLKAANQKKEYYLTDTIALLAHSGQQVAGYQTNDAMEVLGINSRQELSQIEKAMNQNEIVKHQKNGVTIISPENTFIAKGVKIGRDTVIYPFTWIEKSVRIGERCQIGPFSAIRQGTQIEKGATVGSFVELVRSRIGKQSRVKHLTYLGDAVVGADVNIGAGTVTANYDGKGKHQTHIRQKAFIGSNTVLVAPVTVGERAKTGAGAVVLSGSRIGKGQTVAGVPAKPIQRGKRKK</sequence>
<feature type="binding site" evidence="18">
    <location>
        <position position="382"/>
    </location>
    <ligand>
        <name>acetyl-CoA</name>
        <dbReference type="ChEBI" id="CHEBI:57288"/>
    </ligand>
</feature>
<dbReference type="GO" id="GO:0005737">
    <property type="term" value="C:cytoplasm"/>
    <property type="evidence" value="ECO:0007669"/>
    <property type="project" value="UniProtKB-SubCell"/>
</dbReference>